<dbReference type="EMBL" id="OU503037">
    <property type="protein sequence ID" value="CAI9755784.1"/>
    <property type="molecule type" value="Genomic_DNA"/>
</dbReference>
<feature type="domain" description="Reverse transcriptase zinc-binding" evidence="2">
    <location>
        <begin position="43"/>
        <end position="133"/>
    </location>
</feature>
<dbReference type="InterPro" id="IPR052929">
    <property type="entry name" value="RNase_H-like_EbsB-rel"/>
</dbReference>
<protein>
    <submittedName>
        <fullName evidence="3">Uncharacterized protein</fullName>
    </submittedName>
</protein>
<accession>A0AAD2DJ00</accession>
<dbReference type="InterPro" id="IPR044730">
    <property type="entry name" value="RNase_H-like_dom_plant"/>
</dbReference>
<name>A0AAD2DJ00_9LAMI</name>
<keyword evidence="4" id="KW-1185">Reference proteome</keyword>
<feature type="domain" description="RNase H type-1" evidence="1">
    <location>
        <begin position="236"/>
        <end position="358"/>
    </location>
</feature>
<dbReference type="PANTHER" id="PTHR47074">
    <property type="entry name" value="BNAC02G40300D PROTEIN"/>
    <property type="match status" value="1"/>
</dbReference>
<evidence type="ECO:0000313" key="4">
    <source>
        <dbReference type="Proteomes" id="UP000834106"/>
    </source>
</evidence>
<evidence type="ECO:0000313" key="3">
    <source>
        <dbReference type="EMBL" id="CAI9755784.1"/>
    </source>
</evidence>
<dbReference type="AlphaFoldDB" id="A0AAD2DJ00"/>
<reference evidence="3" key="1">
    <citation type="submission" date="2023-05" db="EMBL/GenBank/DDBJ databases">
        <authorList>
            <person name="Huff M."/>
        </authorList>
    </citation>
    <scope>NUCLEOTIDE SEQUENCE</scope>
</reference>
<dbReference type="InterPro" id="IPR026960">
    <property type="entry name" value="RVT-Znf"/>
</dbReference>
<dbReference type="CDD" id="cd06222">
    <property type="entry name" value="RNase_H_like"/>
    <property type="match status" value="1"/>
</dbReference>
<dbReference type="GO" id="GO:0003676">
    <property type="term" value="F:nucleic acid binding"/>
    <property type="evidence" value="ECO:0007669"/>
    <property type="project" value="InterPro"/>
</dbReference>
<dbReference type="InterPro" id="IPR002156">
    <property type="entry name" value="RNaseH_domain"/>
</dbReference>
<dbReference type="GO" id="GO:0004523">
    <property type="term" value="F:RNA-DNA hybrid ribonuclease activity"/>
    <property type="evidence" value="ECO:0007669"/>
    <property type="project" value="InterPro"/>
</dbReference>
<dbReference type="Gene3D" id="3.30.420.10">
    <property type="entry name" value="Ribonuclease H-like superfamily/Ribonuclease H"/>
    <property type="match status" value="1"/>
</dbReference>
<evidence type="ECO:0000259" key="2">
    <source>
        <dbReference type="Pfam" id="PF13966"/>
    </source>
</evidence>
<dbReference type="Proteomes" id="UP000834106">
    <property type="component" value="Chromosome 2"/>
</dbReference>
<evidence type="ECO:0000259" key="1">
    <source>
        <dbReference type="Pfam" id="PF13456"/>
    </source>
</evidence>
<dbReference type="PANTHER" id="PTHR47074:SF11">
    <property type="entry name" value="REVERSE TRANSCRIPTASE-LIKE PROTEIN"/>
    <property type="match status" value="1"/>
</dbReference>
<dbReference type="InterPro" id="IPR012337">
    <property type="entry name" value="RNaseH-like_sf"/>
</dbReference>
<dbReference type="Pfam" id="PF13966">
    <property type="entry name" value="zf-RVT"/>
    <property type="match status" value="1"/>
</dbReference>
<dbReference type="InterPro" id="IPR036397">
    <property type="entry name" value="RNaseH_sf"/>
</dbReference>
<dbReference type="SUPFAM" id="SSF53098">
    <property type="entry name" value="Ribonuclease H-like"/>
    <property type="match status" value="1"/>
</dbReference>
<proteinExistence type="predicted"/>
<sequence>MWDFDLLAELFNEEDRRQIMNIPLTALGREDRVLWSHYKKGTYSVKSGYKRLMEDSFLYSHTATDNYWSKLWHLKVPAKVRNLIWRASLNVLPTIDQLRAKRVDVDSRCPVCHLHEESVLHTLVLCEFAQKVWEAAGVNSSSPTATNFKEWLIGTLEHHNQEHELIVMIAWAIWTNRNEAAWKGKSYTVLMVVANAKNFLQQWHEANQPLSPLTATSNSPGEDKWKPPPVGYFKLNVDAAIFENQGKAGLGLVIRDELGSFVAARIVPVQGIVDPLIAEALGVREALSWIKSSSFEVRTVELDALMVYTALQNKGVDNSYFGAIIEECRLLARDLPNLNFHWVRRLANQVAHTLAKAAYSFHDRVGWSYFPPLFISNVLLADSMNE</sequence>
<gene>
    <name evidence="3" type="ORF">FPE_LOCUS3215</name>
</gene>
<organism evidence="3 4">
    <name type="scientific">Fraxinus pennsylvanica</name>
    <dbReference type="NCBI Taxonomy" id="56036"/>
    <lineage>
        <taxon>Eukaryota</taxon>
        <taxon>Viridiplantae</taxon>
        <taxon>Streptophyta</taxon>
        <taxon>Embryophyta</taxon>
        <taxon>Tracheophyta</taxon>
        <taxon>Spermatophyta</taxon>
        <taxon>Magnoliopsida</taxon>
        <taxon>eudicotyledons</taxon>
        <taxon>Gunneridae</taxon>
        <taxon>Pentapetalae</taxon>
        <taxon>asterids</taxon>
        <taxon>lamiids</taxon>
        <taxon>Lamiales</taxon>
        <taxon>Oleaceae</taxon>
        <taxon>Oleeae</taxon>
        <taxon>Fraxinus</taxon>
    </lineage>
</organism>
<dbReference type="Pfam" id="PF13456">
    <property type="entry name" value="RVT_3"/>
    <property type="match status" value="1"/>
</dbReference>